<feature type="compositionally biased region" description="Polar residues" evidence="1">
    <location>
        <begin position="262"/>
        <end position="301"/>
    </location>
</feature>
<dbReference type="InterPro" id="IPR046347">
    <property type="entry name" value="bZIP_sf"/>
</dbReference>
<gene>
    <name evidence="2" type="ORF">N7456_007302</name>
</gene>
<dbReference type="PANTHER" id="PTHR37012">
    <property type="entry name" value="B-ZIP TRANSCRIPTION FACTOR (EUROFUNG)-RELATED"/>
    <property type="match status" value="1"/>
</dbReference>
<evidence type="ECO:0000313" key="2">
    <source>
        <dbReference type="EMBL" id="KAJ5096581.1"/>
    </source>
</evidence>
<proteinExistence type="predicted"/>
<dbReference type="AlphaFoldDB" id="A0A9W9FAK5"/>
<dbReference type="SUPFAM" id="SSF57959">
    <property type="entry name" value="Leucine zipper domain"/>
    <property type="match status" value="1"/>
</dbReference>
<dbReference type="OrthoDB" id="3535998at2759"/>
<feature type="compositionally biased region" description="Polar residues" evidence="1">
    <location>
        <begin position="125"/>
        <end position="153"/>
    </location>
</feature>
<sequence>MSTSSRDGGSAKGRESRAGARKVSSLSAEQLERKRANDREAQRSIRQRTKEHIEQLEGQVAMLQSQVAEMQPRSDRFGELLQRNSVLEQEVGHLKRQIASLLGRPGFAGGSDQFGSFRGTWPLDESTNNSRSSVPSTSAMLSPHFSGSSQHASAIQRAPSAVSAPSRSPQPHEWQSFDNNRALSLADSSDANLSTRMDSYVMDGQMSHGSRLMPSAVPSGLPGSSQVSFLSSTSAQSPHPSESSFPPVHQIPSHRAMAMSIPSPQTAPVQPYQSSAPSFPHSMTQSSQRDNTYTYQPWNPQ</sequence>
<dbReference type="CDD" id="cd14688">
    <property type="entry name" value="bZIP_YAP"/>
    <property type="match status" value="1"/>
</dbReference>
<reference evidence="2" key="2">
    <citation type="journal article" date="2023" name="IMA Fungus">
        <title>Comparative genomic study of the Penicillium genus elucidates a diverse pangenome and 15 lateral gene transfer events.</title>
        <authorList>
            <person name="Petersen C."/>
            <person name="Sorensen T."/>
            <person name="Nielsen M.R."/>
            <person name="Sondergaard T.E."/>
            <person name="Sorensen J.L."/>
            <person name="Fitzpatrick D.A."/>
            <person name="Frisvad J.C."/>
            <person name="Nielsen K.L."/>
        </authorList>
    </citation>
    <scope>NUCLEOTIDE SEQUENCE</scope>
    <source>
        <strain evidence="2">IBT 30069</strain>
    </source>
</reference>
<feature type="compositionally biased region" description="Basic and acidic residues" evidence="1">
    <location>
        <begin position="30"/>
        <end position="51"/>
    </location>
</feature>
<reference evidence="2" key="1">
    <citation type="submission" date="2022-11" db="EMBL/GenBank/DDBJ databases">
        <authorList>
            <person name="Petersen C."/>
        </authorList>
    </citation>
    <scope>NUCLEOTIDE SEQUENCE</scope>
    <source>
        <strain evidence="2">IBT 30069</strain>
    </source>
</reference>
<protein>
    <recommendedName>
        <fullName evidence="4">BZIP transcription factor</fullName>
    </recommendedName>
</protein>
<evidence type="ECO:0000256" key="1">
    <source>
        <dbReference type="SAM" id="MobiDB-lite"/>
    </source>
</evidence>
<feature type="region of interest" description="Disordered" evidence="1">
    <location>
        <begin position="1"/>
        <end position="51"/>
    </location>
</feature>
<organism evidence="2 3">
    <name type="scientific">Penicillium angulare</name>
    <dbReference type="NCBI Taxonomy" id="116970"/>
    <lineage>
        <taxon>Eukaryota</taxon>
        <taxon>Fungi</taxon>
        <taxon>Dikarya</taxon>
        <taxon>Ascomycota</taxon>
        <taxon>Pezizomycotina</taxon>
        <taxon>Eurotiomycetes</taxon>
        <taxon>Eurotiomycetidae</taxon>
        <taxon>Eurotiales</taxon>
        <taxon>Aspergillaceae</taxon>
        <taxon>Penicillium</taxon>
    </lineage>
</organism>
<dbReference type="Gene3D" id="1.20.5.170">
    <property type="match status" value="1"/>
</dbReference>
<evidence type="ECO:0000313" key="3">
    <source>
        <dbReference type="Proteomes" id="UP001149165"/>
    </source>
</evidence>
<dbReference type="Proteomes" id="UP001149165">
    <property type="component" value="Unassembled WGS sequence"/>
</dbReference>
<name>A0A9W9FAK5_9EURO</name>
<feature type="region of interest" description="Disordered" evidence="1">
    <location>
        <begin position="118"/>
        <end position="175"/>
    </location>
</feature>
<comment type="caution">
    <text evidence="2">The sequence shown here is derived from an EMBL/GenBank/DDBJ whole genome shotgun (WGS) entry which is preliminary data.</text>
</comment>
<keyword evidence="3" id="KW-1185">Reference proteome</keyword>
<accession>A0A9W9FAK5</accession>
<feature type="compositionally biased region" description="Polar residues" evidence="1">
    <location>
        <begin position="222"/>
        <end position="244"/>
    </location>
</feature>
<evidence type="ECO:0008006" key="4">
    <source>
        <dbReference type="Google" id="ProtNLM"/>
    </source>
</evidence>
<dbReference type="EMBL" id="JAPQKH010000005">
    <property type="protein sequence ID" value="KAJ5096581.1"/>
    <property type="molecule type" value="Genomic_DNA"/>
</dbReference>
<dbReference type="GO" id="GO:0003700">
    <property type="term" value="F:DNA-binding transcription factor activity"/>
    <property type="evidence" value="ECO:0007669"/>
    <property type="project" value="InterPro"/>
</dbReference>
<feature type="region of interest" description="Disordered" evidence="1">
    <location>
        <begin position="205"/>
        <end position="301"/>
    </location>
</feature>
<feature type="compositionally biased region" description="Low complexity" evidence="1">
    <location>
        <begin position="156"/>
        <end position="171"/>
    </location>
</feature>